<feature type="chain" id="PRO_5032627247" evidence="1">
    <location>
        <begin position="18"/>
        <end position="130"/>
    </location>
</feature>
<evidence type="ECO:0000313" key="3">
    <source>
        <dbReference type="Proteomes" id="UP000663879"/>
    </source>
</evidence>
<keyword evidence="3" id="KW-1185">Reference proteome</keyword>
<reference evidence="2" key="1">
    <citation type="submission" date="2021-02" db="EMBL/GenBank/DDBJ databases">
        <authorList>
            <person name="Nowell W R."/>
        </authorList>
    </citation>
    <scope>NUCLEOTIDE SEQUENCE</scope>
    <source>
        <strain evidence="2">Ploen Becks lab</strain>
    </source>
</reference>
<protein>
    <submittedName>
        <fullName evidence="2">Uncharacterized protein</fullName>
    </submittedName>
</protein>
<feature type="signal peptide" evidence="1">
    <location>
        <begin position="1"/>
        <end position="17"/>
    </location>
</feature>
<evidence type="ECO:0000256" key="1">
    <source>
        <dbReference type="SAM" id="SignalP"/>
    </source>
</evidence>
<keyword evidence="1" id="KW-0732">Signal</keyword>
<name>A0A814LX56_9BILA</name>
<organism evidence="2 3">
    <name type="scientific">Brachionus calyciflorus</name>
    <dbReference type="NCBI Taxonomy" id="104777"/>
    <lineage>
        <taxon>Eukaryota</taxon>
        <taxon>Metazoa</taxon>
        <taxon>Spiralia</taxon>
        <taxon>Gnathifera</taxon>
        <taxon>Rotifera</taxon>
        <taxon>Eurotatoria</taxon>
        <taxon>Monogononta</taxon>
        <taxon>Pseudotrocha</taxon>
        <taxon>Ploima</taxon>
        <taxon>Brachionidae</taxon>
        <taxon>Brachionus</taxon>
    </lineage>
</organism>
<dbReference type="AlphaFoldDB" id="A0A814LX56"/>
<dbReference type="Proteomes" id="UP000663879">
    <property type="component" value="Unassembled WGS sequence"/>
</dbReference>
<gene>
    <name evidence="2" type="ORF">OXX778_LOCUS19753</name>
</gene>
<sequence>MFFQISIFLMLTKITLSENSELGISCLSHQEPLIDYTMRVTHVNCSIGCLKEYVYSYDDYLNHQPCVDRLICFGSKWNTKTKSYKRGCIKSIGEDCKNNENFCCYDSFCNSANNHNFNYLFFVLIANFLF</sequence>
<evidence type="ECO:0000313" key="2">
    <source>
        <dbReference type="EMBL" id="CAF1071578.1"/>
    </source>
</evidence>
<proteinExistence type="predicted"/>
<accession>A0A814LX56</accession>
<comment type="caution">
    <text evidence="2">The sequence shown here is derived from an EMBL/GenBank/DDBJ whole genome shotgun (WGS) entry which is preliminary data.</text>
</comment>
<dbReference type="EMBL" id="CAJNOC010006165">
    <property type="protein sequence ID" value="CAF1071578.1"/>
    <property type="molecule type" value="Genomic_DNA"/>
</dbReference>